<accession>A0A8J7ITR1</accession>
<reference evidence="3" key="1">
    <citation type="submission" date="2020-10" db="EMBL/GenBank/DDBJ databases">
        <title>Paenihalocynthiibacter styelae gen. nov., sp. nov., isolated from stalked sea squirt Styela clava.</title>
        <authorList>
            <person name="Kim Y.-O."/>
            <person name="Yoon J.-H."/>
        </authorList>
    </citation>
    <scope>NUCLEOTIDE SEQUENCE</scope>
    <source>
        <strain evidence="3">MYP1-1</strain>
    </source>
</reference>
<dbReference type="Gene3D" id="3.40.50.2300">
    <property type="match status" value="1"/>
</dbReference>
<dbReference type="PROSITE" id="PS50110">
    <property type="entry name" value="RESPONSE_REGULATORY"/>
    <property type="match status" value="1"/>
</dbReference>
<evidence type="ECO:0000313" key="3">
    <source>
        <dbReference type="EMBL" id="MBI1492889.1"/>
    </source>
</evidence>
<dbReference type="AlphaFoldDB" id="A0A8J7ITR1"/>
<dbReference type="Proteomes" id="UP000640583">
    <property type="component" value="Unassembled WGS sequence"/>
</dbReference>
<protein>
    <submittedName>
        <fullName evidence="3">Response regulator</fullName>
    </submittedName>
</protein>
<comment type="caution">
    <text evidence="3">The sequence shown here is derived from an EMBL/GenBank/DDBJ whole genome shotgun (WGS) entry which is preliminary data.</text>
</comment>
<dbReference type="InterPro" id="IPR001789">
    <property type="entry name" value="Sig_transdc_resp-reg_receiver"/>
</dbReference>
<organism evidence="3 4">
    <name type="scientific">Halocynthiibacter styelae</name>
    <dbReference type="NCBI Taxonomy" id="2761955"/>
    <lineage>
        <taxon>Bacteria</taxon>
        <taxon>Pseudomonadati</taxon>
        <taxon>Pseudomonadota</taxon>
        <taxon>Alphaproteobacteria</taxon>
        <taxon>Rhodobacterales</taxon>
        <taxon>Paracoccaceae</taxon>
        <taxon>Halocynthiibacter</taxon>
    </lineage>
</organism>
<evidence type="ECO:0000259" key="2">
    <source>
        <dbReference type="PROSITE" id="PS50110"/>
    </source>
</evidence>
<dbReference type="Pfam" id="PF00072">
    <property type="entry name" value="Response_reg"/>
    <property type="match status" value="1"/>
</dbReference>
<keyword evidence="4" id="KW-1185">Reference proteome</keyword>
<gene>
    <name evidence="3" type="ORF">H1D41_04500</name>
</gene>
<evidence type="ECO:0000256" key="1">
    <source>
        <dbReference type="PROSITE-ProRule" id="PRU00169"/>
    </source>
</evidence>
<sequence>MRILIVEEKLELGTLWKRHLERAGCDVTLATGQDAATEILNAGTFSVIILDLVLEHGSALALADYASFRQPDAQVVFVTNTSFFSDGTLFQHIPNLRAVVQRETPPADLTEMVRYYAESP</sequence>
<name>A0A8J7ITR1_9RHOB</name>
<dbReference type="SUPFAM" id="SSF52172">
    <property type="entry name" value="CheY-like"/>
    <property type="match status" value="1"/>
</dbReference>
<dbReference type="RefSeq" id="WP_228847796.1">
    <property type="nucleotide sequence ID" value="NZ_JADCKQ010000003.1"/>
</dbReference>
<dbReference type="InterPro" id="IPR011006">
    <property type="entry name" value="CheY-like_superfamily"/>
</dbReference>
<feature type="modified residue" description="4-aspartylphosphate" evidence="1">
    <location>
        <position position="51"/>
    </location>
</feature>
<evidence type="ECO:0000313" key="4">
    <source>
        <dbReference type="Proteomes" id="UP000640583"/>
    </source>
</evidence>
<dbReference type="GO" id="GO:0000160">
    <property type="term" value="P:phosphorelay signal transduction system"/>
    <property type="evidence" value="ECO:0007669"/>
    <property type="project" value="InterPro"/>
</dbReference>
<feature type="domain" description="Response regulatory" evidence="2">
    <location>
        <begin position="2"/>
        <end position="117"/>
    </location>
</feature>
<proteinExistence type="predicted"/>
<dbReference type="EMBL" id="JADCKQ010000003">
    <property type="protein sequence ID" value="MBI1492889.1"/>
    <property type="molecule type" value="Genomic_DNA"/>
</dbReference>
<keyword evidence="1" id="KW-0597">Phosphoprotein</keyword>